<organism evidence="1 2">
    <name type="scientific">Rhizobium loti</name>
    <name type="common">Mesorhizobium loti</name>
    <dbReference type="NCBI Taxonomy" id="381"/>
    <lineage>
        <taxon>Bacteria</taxon>
        <taxon>Pseudomonadati</taxon>
        <taxon>Pseudomonadota</taxon>
        <taxon>Alphaproteobacteria</taxon>
        <taxon>Hyphomicrobiales</taxon>
        <taxon>Phyllobacteriaceae</taxon>
        <taxon>Mesorhizobium</taxon>
    </lineage>
</organism>
<dbReference type="EMBL" id="LPWA01000142">
    <property type="protein sequence ID" value="KUM24125.1"/>
    <property type="molecule type" value="Genomic_DNA"/>
</dbReference>
<comment type="caution">
    <text evidence="1">The sequence shown here is derived from an EMBL/GenBank/DDBJ whole genome shotgun (WGS) entry which is preliminary data.</text>
</comment>
<dbReference type="Proteomes" id="UP000053176">
    <property type="component" value="Unassembled WGS sequence"/>
</dbReference>
<name>A0A117N2A4_RHILI</name>
<dbReference type="AlphaFoldDB" id="A0A117N2A4"/>
<protein>
    <submittedName>
        <fullName evidence="1">Uncharacterized protein</fullName>
    </submittedName>
</protein>
<proteinExistence type="predicted"/>
<evidence type="ECO:0000313" key="2">
    <source>
        <dbReference type="Proteomes" id="UP000053176"/>
    </source>
</evidence>
<gene>
    <name evidence="1" type="ORF">AU467_06755</name>
</gene>
<accession>A0A117N2A4</accession>
<sequence length="59" mass="6328">MAGQFRWDCVDDAVPAFLVLCSATDVRTPDEILVSATGKPLSTEDYLADLSQKVVALAN</sequence>
<reference evidence="1 2" key="1">
    <citation type="submission" date="2015-12" db="EMBL/GenBank/DDBJ databases">
        <title>Draft genome sequence of Mesorhizobium sp. UFLA 01-765, a multitolerant efficient symbiont and plant-growth promoting strain isolated from Zn-mining soil using Leucaena leucocephala as a trap plant.</title>
        <authorList>
            <person name="Rangel W.M."/>
            <person name="Thijs S."/>
            <person name="Longatti S.M."/>
            <person name="Moreira F.M."/>
            <person name="Weyens N."/>
            <person name="Vangronsveld J."/>
            <person name="Van Hamme J.D."/>
            <person name="Bottos E.M."/>
            <person name="Rineau F."/>
        </authorList>
    </citation>
    <scope>NUCLEOTIDE SEQUENCE [LARGE SCALE GENOMIC DNA]</scope>
    <source>
        <strain evidence="1 2">UFLA 01-765</strain>
    </source>
</reference>
<evidence type="ECO:0000313" key="1">
    <source>
        <dbReference type="EMBL" id="KUM24125.1"/>
    </source>
</evidence>